<gene>
    <name evidence="1" type="ORF">L227DRAFT_429197</name>
</gene>
<dbReference type="Proteomes" id="UP000313359">
    <property type="component" value="Unassembled WGS sequence"/>
</dbReference>
<name>A0A5C2SFK9_9APHY</name>
<accession>A0A5C2SFK9</accession>
<proteinExistence type="predicted"/>
<reference evidence="1" key="1">
    <citation type="journal article" date="2018" name="Genome Biol. Evol.">
        <title>Genomics and development of Lentinus tigrinus, a white-rot wood-decaying mushroom with dimorphic fruiting bodies.</title>
        <authorList>
            <person name="Wu B."/>
            <person name="Xu Z."/>
            <person name="Knudson A."/>
            <person name="Carlson A."/>
            <person name="Chen N."/>
            <person name="Kovaka S."/>
            <person name="LaButti K."/>
            <person name="Lipzen A."/>
            <person name="Pennachio C."/>
            <person name="Riley R."/>
            <person name="Schakwitz W."/>
            <person name="Umezawa K."/>
            <person name="Ohm R.A."/>
            <person name="Grigoriev I.V."/>
            <person name="Nagy L.G."/>
            <person name="Gibbons J."/>
            <person name="Hibbett D."/>
        </authorList>
    </citation>
    <scope>NUCLEOTIDE SEQUENCE [LARGE SCALE GENOMIC DNA]</scope>
    <source>
        <strain evidence="1">ALCF2SS1-6</strain>
    </source>
</reference>
<protein>
    <submittedName>
        <fullName evidence="1">Uncharacterized protein</fullName>
    </submittedName>
</protein>
<organism evidence="1 2">
    <name type="scientific">Lentinus tigrinus ALCF2SS1-6</name>
    <dbReference type="NCBI Taxonomy" id="1328759"/>
    <lineage>
        <taxon>Eukaryota</taxon>
        <taxon>Fungi</taxon>
        <taxon>Dikarya</taxon>
        <taxon>Basidiomycota</taxon>
        <taxon>Agaricomycotina</taxon>
        <taxon>Agaricomycetes</taxon>
        <taxon>Polyporales</taxon>
        <taxon>Polyporaceae</taxon>
        <taxon>Lentinus</taxon>
    </lineage>
</organism>
<dbReference type="AlphaFoldDB" id="A0A5C2SFK9"/>
<evidence type="ECO:0000313" key="2">
    <source>
        <dbReference type="Proteomes" id="UP000313359"/>
    </source>
</evidence>
<keyword evidence="2" id="KW-1185">Reference proteome</keyword>
<evidence type="ECO:0000313" key="1">
    <source>
        <dbReference type="EMBL" id="RPD62542.1"/>
    </source>
</evidence>
<sequence>MCSFCLTCISSSSSPVASPSPYPAIPHCSIHLHLRSRHWPDLQFGTRLVPSPHYLRLRASGTCANLELLRLKHERVLSWVMYAIRISTRNPPSSPLLCPASCQNESEATHACSARRRGRVASTNLRGLSHSAI</sequence>
<dbReference type="EMBL" id="ML122258">
    <property type="protein sequence ID" value="RPD62542.1"/>
    <property type="molecule type" value="Genomic_DNA"/>
</dbReference>